<dbReference type="Gene3D" id="1.10.260.40">
    <property type="entry name" value="lambda repressor-like DNA-binding domains"/>
    <property type="match status" value="1"/>
</dbReference>
<dbReference type="PANTHER" id="PTHR35010">
    <property type="entry name" value="BLL4672 PROTEIN-RELATED"/>
    <property type="match status" value="1"/>
</dbReference>
<comment type="caution">
    <text evidence="2">The sequence shown here is derived from an EMBL/GenBank/DDBJ whole genome shotgun (WGS) entry which is preliminary data.</text>
</comment>
<dbReference type="Pfam" id="PF13560">
    <property type="entry name" value="HTH_31"/>
    <property type="match status" value="1"/>
</dbReference>
<dbReference type="GO" id="GO:0003677">
    <property type="term" value="F:DNA binding"/>
    <property type="evidence" value="ECO:0007669"/>
    <property type="project" value="UniProtKB-KW"/>
</dbReference>
<evidence type="ECO:0000313" key="2">
    <source>
        <dbReference type="EMBL" id="TDR93133.1"/>
    </source>
</evidence>
<gene>
    <name evidence="2" type="ORF">EV668_0387</name>
</gene>
<dbReference type="Pfam" id="PF17765">
    <property type="entry name" value="MLTR_LBD"/>
    <property type="match status" value="1"/>
</dbReference>
<evidence type="ECO:0000313" key="3">
    <source>
        <dbReference type="Proteomes" id="UP000295122"/>
    </source>
</evidence>
<dbReference type="Gene3D" id="3.30.450.180">
    <property type="match status" value="1"/>
</dbReference>
<dbReference type="SUPFAM" id="SSF47413">
    <property type="entry name" value="lambda repressor-like DNA-binding domains"/>
    <property type="match status" value="1"/>
</dbReference>
<protein>
    <submittedName>
        <fullName evidence="2">DNA-binding XRE family transcriptional regulator</fullName>
    </submittedName>
</protein>
<sequence length="275" mass="29891">MRERYSARMPSPAAFEPNAPIGAHLREWRRRRRLSQLDFALDAEISQKHLSFIESGRAAPSRQMVLRLAEVLEVPLRDRNRMLLAAGYAPVFSEKPLSDPEMRAAREAVERLIRAHEPYPALAVDRSWTMVSANGAVAPLLGLVADPALLEPPVNVLRLSLHPGGLAPAIANLAEWRSHLLKRLARQVETSADPALSSLLAELSAYPAPPDAPPADEGSGRVLVPLQLRVGEGILSFISTTTVFGTPVDVTLSELAVEAFFPADEATAAALRRSV</sequence>
<dbReference type="PANTHER" id="PTHR35010:SF4">
    <property type="entry name" value="BLL5781 PROTEIN"/>
    <property type="match status" value="1"/>
</dbReference>
<dbReference type="EMBL" id="SNZR01000011">
    <property type="protein sequence ID" value="TDR93133.1"/>
    <property type="molecule type" value="Genomic_DNA"/>
</dbReference>
<dbReference type="SMART" id="SM00530">
    <property type="entry name" value="HTH_XRE"/>
    <property type="match status" value="1"/>
</dbReference>
<dbReference type="CDD" id="cd00093">
    <property type="entry name" value="HTH_XRE"/>
    <property type="match status" value="1"/>
</dbReference>
<keyword evidence="2" id="KW-0238">DNA-binding</keyword>
<proteinExistence type="predicted"/>
<dbReference type="InterPro" id="IPR010982">
    <property type="entry name" value="Lambda_DNA-bd_dom_sf"/>
</dbReference>
<feature type="domain" description="HTH cro/C1-type" evidence="1">
    <location>
        <begin position="25"/>
        <end position="79"/>
    </location>
</feature>
<dbReference type="PROSITE" id="PS50943">
    <property type="entry name" value="HTH_CROC1"/>
    <property type="match status" value="1"/>
</dbReference>
<reference evidence="2 3" key="1">
    <citation type="submission" date="2019-03" db="EMBL/GenBank/DDBJ databases">
        <title>Genomic Encyclopedia of Type Strains, Phase IV (KMG-IV): sequencing the most valuable type-strain genomes for metagenomic binning, comparative biology and taxonomic classification.</title>
        <authorList>
            <person name="Goeker M."/>
        </authorList>
    </citation>
    <scope>NUCLEOTIDE SEQUENCE [LARGE SCALE GENOMIC DNA]</scope>
    <source>
        <strain evidence="2 3">DSM 25903</strain>
    </source>
</reference>
<dbReference type="AlphaFoldDB" id="A0A4R7C519"/>
<dbReference type="Proteomes" id="UP000295122">
    <property type="component" value="Unassembled WGS sequence"/>
</dbReference>
<name>A0A4R7C519_9HYPH</name>
<dbReference type="InterPro" id="IPR041413">
    <property type="entry name" value="MLTR_LBD"/>
</dbReference>
<dbReference type="InterPro" id="IPR001387">
    <property type="entry name" value="Cro/C1-type_HTH"/>
</dbReference>
<accession>A0A4R7C519</accession>
<organism evidence="2 3">
    <name type="scientific">Enterovirga rhinocerotis</name>
    <dbReference type="NCBI Taxonomy" id="1339210"/>
    <lineage>
        <taxon>Bacteria</taxon>
        <taxon>Pseudomonadati</taxon>
        <taxon>Pseudomonadota</taxon>
        <taxon>Alphaproteobacteria</taxon>
        <taxon>Hyphomicrobiales</taxon>
        <taxon>Methylobacteriaceae</taxon>
        <taxon>Enterovirga</taxon>
    </lineage>
</organism>
<evidence type="ECO:0000259" key="1">
    <source>
        <dbReference type="PROSITE" id="PS50943"/>
    </source>
</evidence>
<keyword evidence="3" id="KW-1185">Reference proteome</keyword>